<keyword evidence="4" id="KW-0418">Kinase</keyword>
<sequence>MSDLKLGNILMSFENENILNQFVTREQPMQYKVDDKSGRTIYRCHNDFGALDGREIKNMVPRIVDFGLATRLDNPSAQPGMVVEQLGIYPIQPDYYRAPEVILGCDWDFKADIWNFGVLLWNIIGSKDLFQQVHDTHGRYNAKSHLAEMTALLGPPPRELLAKSKAMSKHNWSQPVTNESSKLCNNAEEFFGGPFFDAGCELTTLSHVEIWHSDHVQNSFRHSDLIPLRSLADTAPFLEEEEDPEAFLSFVRQMLTWLPEKRKTARELMDHPFLKPVV</sequence>
<organism evidence="7 8">
    <name type="scientific">Aspergillus keveii</name>
    <dbReference type="NCBI Taxonomy" id="714993"/>
    <lineage>
        <taxon>Eukaryota</taxon>
        <taxon>Fungi</taxon>
        <taxon>Dikarya</taxon>
        <taxon>Ascomycota</taxon>
        <taxon>Pezizomycotina</taxon>
        <taxon>Eurotiomycetes</taxon>
        <taxon>Eurotiomycetidae</taxon>
        <taxon>Eurotiales</taxon>
        <taxon>Aspergillaceae</taxon>
        <taxon>Aspergillus</taxon>
        <taxon>Aspergillus subgen. Nidulantes</taxon>
    </lineage>
</organism>
<keyword evidence="1" id="KW-0723">Serine/threonine-protein kinase</keyword>
<name>A0ABR4GF14_9EURO</name>
<evidence type="ECO:0000256" key="4">
    <source>
        <dbReference type="ARBA" id="ARBA00022777"/>
    </source>
</evidence>
<dbReference type="SUPFAM" id="SSF56112">
    <property type="entry name" value="Protein kinase-like (PK-like)"/>
    <property type="match status" value="1"/>
</dbReference>
<dbReference type="SMART" id="SM00220">
    <property type="entry name" value="S_TKc"/>
    <property type="match status" value="1"/>
</dbReference>
<dbReference type="InterPro" id="IPR011009">
    <property type="entry name" value="Kinase-like_dom_sf"/>
</dbReference>
<evidence type="ECO:0000256" key="1">
    <source>
        <dbReference type="ARBA" id="ARBA00022527"/>
    </source>
</evidence>
<evidence type="ECO:0000256" key="2">
    <source>
        <dbReference type="ARBA" id="ARBA00022679"/>
    </source>
</evidence>
<keyword evidence="8" id="KW-1185">Reference proteome</keyword>
<dbReference type="InterPro" id="IPR000719">
    <property type="entry name" value="Prot_kinase_dom"/>
</dbReference>
<keyword evidence="3" id="KW-0547">Nucleotide-binding</keyword>
<dbReference type="InterPro" id="IPR051175">
    <property type="entry name" value="CLK_kinases"/>
</dbReference>
<evidence type="ECO:0000256" key="5">
    <source>
        <dbReference type="ARBA" id="ARBA00022840"/>
    </source>
</evidence>
<accession>A0ABR4GF14</accession>
<dbReference type="Pfam" id="PF00069">
    <property type="entry name" value="Pkinase"/>
    <property type="match status" value="1"/>
</dbReference>
<comment type="caution">
    <text evidence="7">The sequence shown here is derived from an EMBL/GenBank/DDBJ whole genome shotgun (WGS) entry which is preliminary data.</text>
</comment>
<reference evidence="7 8" key="1">
    <citation type="submission" date="2024-07" db="EMBL/GenBank/DDBJ databases">
        <title>Section-level genome sequencing and comparative genomics of Aspergillus sections Usti and Cavernicolus.</title>
        <authorList>
            <consortium name="Lawrence Berkeley National Laboratory"/>
            <person name="Nybo J.L."/>
            <person name="Vesth T.C."/>
            <person name="Theobald S."/>
            <person name="Frisvad J.C."/>
            <person name="Larsen T.O."/>
            <person name="Kjaerboelling I."/>
            <person name="Rothschild-Mancinelli K."/>
            <person name="Lyhne E.K."/>
            <person name="Kogle M.E."/>
            <person name="Barry K."/>
            <person name="Clum A."/>
            <person name="Na H."/>
            <person name="Ledsgaard L."/>
            <person name="Lin J."/>
            <person name="Lipzen A."/>
            <person name="Kuo A."/>
            <person name="Riley R."/>
            <person name="Mondo S."/>
            <person name="Labutti K."/>
            <person name="Haridas S."/>
            <person name="Pangalinan J."/>
            <person name="Salamov A.A."/>
            <person name="Simmons B.A."/>
            <person name="Magnuson J.K."/>
            <person name="Chen J."/>
            <person name="Drula E."/>
            <person name="Henrissat B."/>
            <person name="Wiebenga A."/>
            <person name="Lubbers R.J."/>
            <person name="Gomes A.C."/>
            <person name="Makela M.R."/>
            <person name="Stajich J."/>
            <person name="Grigoriev I.V."/>
            <person name="Mortensen U.H."/>
            <person name="De Vries R.P."/>
            <person name="Baker S.E."/>
            <person name="Andersen M.R."/>
        </authorList>
    </citation>
    <scope>NUCLEOTIDE SEQUENCE [LARGE SCALE GENOMIC DNA]</scope>
    <source>
        <strain evidence="7 8">CBS 209.92</strain>
    </source>
</reference>
<evidence type="ECO:0000313" key="7">
    <source>
        <dbReference type="EMBL" id="KAL2797567.1"/>
    </source>
</evidence>
<dbReference type="Gene3D" id="1.10.510.10">
    <property type="entry name" value="Transferase(Phosphotransferase) domain 1"/>
    <property type="match status" value="1"/>
</dbReference>
<keyword evidence="5" id="KW-0067">ATP-binding</keyword>
<evidence type="ECO:0000259" key="6">
    <source>
        <dbReference type="PROSITE" id="PS50011"/>
    </source>
</evidence>
<dbReference type="PROSITE" id="PS50011">
    <property type="entry name" value="PROTEIN_KINASE_DOM"/>
    <property type="match status" value="1"/>
</dbReference>
<keyword evidence="2" id="KW-0808">Transferase</keyword>
<evidence type="ECO:0000256" key="3">
    <source>
        <dbReference type="ARBA" id="ARBA00022741"/>
    </source>
</evidence>
<gene>
    <name evidence="7" type="ORF">BJX66DRAFT_323286</name>
</gene>
<dbReference type="PANTHER" id="PTHR45646">
    <property type="entry name" value="SERINE/THREONINE-PROTEIN KINASE DOA-RELATED"/>
    <property type="match status" value="1"/>
</dbReference>
<protein>
    <submittedName>
        <fullName evidence="7">Kinase-like domain-containing protein</fullName>
    </submittedName>
</protein>
<evidence type="ECO:0000313" key="8">
    <source>
        <dbReference type="Proteomes" id="UP001610563"/>
    </source>
</evidence>
<dbReference type="EMBL" id="JBFTWV010000018">
    <property type="protein sequence ID" value="KAL2797567.1"/>
    <property type="molecule type" value="Genomic_DNA"/>
</dbReference>
<proteinExistence type="predicted"/>
<feature type="domain" description="Protein kinase" evidence="6">
    <location>
        <begin position="1"/>
        <end position="274"/>
    </location>
</feature>
<dbReference type="Proteomes" id="UP001610563">
    <property type="component" value="Unassembled WGS sequence"/>
</dbReference>
<dbReference type="PANTHER" id="PTHR45646:SF11">
    <property type="entry name" value="SERINE_THREONINE-PROTEIN KINASE DOA"/>
    <property type="match status" value="1"/>
</dbReference>